<evidence type="ECO:0000313" key="2">
    <source>
        <dbReference type="Proteomes" id="UP001358586"/>
    </source>
</evidence>
<accession>A0ABR0MUP0</accession>
<sequence>MPSAFKTRFLSAIGFPSNPDFDRAKRNPRPTLKVQVQRTCAGPWREAHGAVLAQVQRLCERVRRWLTWGLGFGYLVAAQAEGEP</sequence>
<evidence type="ECO:0000313" key="1">
    <source>
        <dbReference type="EMBL" id="KAK5777691.1"/>
    </source>
</evidence>
<dbReference type="Proteomes" id="UP001358586">
    <property type="component" value="Chromosome 12"/>
</dbReference>
<proteinExistence type="predicted"/>
<gene>
    <name evidence="1" type="ORF">PVK06_045658</name>
</gene>
<reference evidence="1 2" key="1">
    <citation type="submission" date="2023-03" db="EMBL/GenBank/DDBJ databases">
        <title>WGS of Gossypium arboreum.</title>
        <authorList>
            <person name="Yu D."/>
        </authorList>
    </citation>
    <scope>NUCLEOTIDE SEQUENCE [LARGE SCALE GENOMIC DNA]</scope>
    <source>
        <tissue evidence="1">Leaf</tissue>
    </source>
</reference>
<dbReference type="EMBL" id="JARKNE010000012">
    <property type="protein sequence ID" value="KAK5777691.1"/>
    <property type="molecule type" value="Genomic_DNA"/>
</dbReference>
<protein>
    <submittedName>
        <fullName evidence="1">Uncharacterized protein</fullName>
    </submittedName>
</protein>
<keyword evidence="2" id="KW-1185">Reference proteome</keyword>
<comment type="caution">
    <text evidence="1">The sequence shown here is derived from an EMBL/GenBank/DDBJ whole genome shotgun (WGS) entry which is preliminary data.</text>
</comment>
<name>A0ABR0MUP0_GOSAR</name>
<organism evidence="1 2">
    <name type="scientific">Gossypium arboreum</name>
    <name type="common">Tree cotton</name>
    <name type="synonym">Gossypium nanking</name>
    <dbReference type="NCBI Taxonomy" id="29729"/>
    <lineage>
        <taxon>Eukaryota</taxon>
        <taxon>Viridiplantae</taxon>
        <taxon>Streptophyta</taxon>
        <taxon>Embryophyta</taxon>
        <taxon>Tracheophyta</taxon>
        <taxon>Spermatophyta</taxon>
        <taxon>Magnoliopsida</taxon>
        <taxon>eudicotyledons</taxon>
        <taxon>Gunneridae</taxon>
        <taxon>Pentapetalae</taxon>
        <taxon>rosids</taxon>
        <taxon>malvids</taxon>
        <taxon>Malvales</taxon>
        <taxon>Malvaceae</taxon>
        <taxon>Malvoideae</taxon>
        <taxon>Gossypium</taxon>
    </lineage>
</organism>